<dbReference type="GO" id="GO:0008831">
    <property type="term" value="F:dTDP-4-dehydrorhamnose reductase activity"/>
    <property type="evidence" value="ECO:0007669"/>
    <property type="project" value="UniProtKB-EC"/>
</dbReference>
<evidence type="ECO:0000256" key="1">
    <source>
        <dbReference type="ARBA" id="ARBA00010944"/>
    </source>
</evidence>
<dbReference type="GO" id="GO:0005829">
    <property type="term" value="C:cytosol"/>
    <property type="evidence" value="ECO:0007669"/>
    <property type="project" value="TreeGrafter"/>
</dbReference>
<evidence type="ECO:0000313" key="5">
    <source>
        <dbReference type="Proteomes" id="UP000184016"/>
    </source>
</evidence>
<dbReference type="NCBIfam" id="TIGR01214">
    <property type="entry name" value="rmlD"/>
    <property type="match status" value="1"/>
</dbReference>
<comment type="function">
    <text evidence="2">Catalyzes the reduction of dTDP-6-deoxy-L-lyxo-4-hexulose to yield dTDP-L-rhamnose.</text>
</comment>
<dbReference type="GO" id="GO:0019305">
    <property type="term" value="P:dTDP-rhamnose biosynthetic process"/>
    <property type="evidence" value="ECO:0007669"/>
    <property type="project" value="UniProtKB-UniPathway"/>
</dbReference>
<dbReference type="FunFam" id="3.40.50.720:FF:000159">
    <property type="entry name" value="dTDP-4-dehydrorhamnose reductase"/>
    <property type="match status" value="1"/>
</dbReference>
<dbReference type="InterPro" id="IPR005913">
    <property type="entry name" value="dTDP_dehydrorham_reduct"/>
</dbReference>
<dbReference type="InterPro" id="IPR036291">
    <property type="entry name" value="NAD(P)-bd_dom_sf"/>
</dbReference>
<evidence type="ECO:0000313" key="4">
    <source>
        <dbReference type="EMBL" id="SHJ89477.1"/>
    </source>
</evidence>
<organism evidence="4 5">
    <name type="scientific">Alicyclobacillus tolerans</name>
    <dbReference type="NCBI Taxonomy" id="90970"/>
    <lineage>
        <taxon>Bacteria</taxon>
        <taxon>Bacillati</taxon>
        <taxon>Bacillota</taxon>
        <taxon>Bacilli</taxon>
        <taxon>Bacillales</taxon>
        <taxon>Alicyclobacillaceae</taxon>
        <taxon>Alicyclobacillus</taxon>
    </lineage>
</organism>
<keyword evidence="5" id="KW-1185">Reference proteome</keyword>
<dbReference type="OrthoDB" id="9803892at2"/>
<accession>A0A1M6N177</accession>
<feature type="domain" description="RmlD-like substrate binding" evidence="3">
    <location>
        <begin position="1"/>
        <end position="279"/>
    </location>
</feature>
<dbReference type="EMBL" id="FRAF01000005">
    <property type="protein sequence ID" value="SHJ89477.1"/>
    <property type="molecule type" value="Genomic_DNA"/>
</dbReference>
<sequence length="289" mass="32044">MKVLVTGANGQLGYDVVRLALQKGHEVFAATRHELDITHLDETRRVISMQMPEAVIHCAAYTAVDAAESDADTAFRVNAYGTRNVALASEEVGARLVYVSTDYVFDGCANQPYSEHHPTAPQSVYGKSKRAGEELAQMVCRRLMIARTAWVYGEHGNNFVRTMLQLGRTREVVRVVDDQIGSPTYTRHLAAALLALSEQDVYGIYHLTGGGHCSWYDFAAEIFRLASLPARLEPCSTIEFPRPAPRPAYSVLDNLALRVNGMPRLPAWQDGLRAYLQEIGEYKEGNVDV</sequence>
<dbReference type="PANTHER" id="PTHR10491">
    <property type="entry name" value="DTDP-4-DEHYDRORHAMNOSE REDUCTASE"/>
    <property type="match status" value="1"/>
</dbReference>
<dbReference type="InterPro" id="IPR029903">
    <property type="entry name" value="RmlD-like-bd"/>
</dbReference>
<dbReference type="PANTHER" id="PTHR10491:SF4">
    <property type="entry name" value="METHIONINE ADENOSYLTRANSFERASE 2 SUBUNIT BETA"/>
    <property type="match status" value="1"/>
</dbReference>
<dbReference type="SUPFAM" id="SSF51735">
    <property type="entry name" value="NAD(P)-binding Rossmann-fold domains"/>
    <property type="match status" value="1"/>
</dbReference>
<keyword evidence="2" id="KW-0521">NADP</keyword>
<protein>
    <recommendedName>
        <fullName evidence="2">dTDP-4-dehydrorhamnose reductase</fullName>
        <ecNumber evidence="2">1.1.1.133</ecNumber>
    </recommendedName>
</protein>
<gene>
    <name evidence="4" type="ORF">SAMN05443507_10542</name>
</gene>
<dbReference type="EC" id="1.1.1.133" evidence="2"/>
<name>A0A1M6N177_9BACL</name>
<evidence type="ECO:0000259" key="3">
    <source>
        <dbReference type="Pfam" id="PF04321"/>
    </source>
</evidence>
<comment type="pathway">
    <text evidence="2">Carbohydrate biosynthesis; dTDP-L-rhamnose biosynthesis.</text>
</comment>
<dbReference type="RefSeq" id="WP_072873288.1">
    <property type="nucleotide sequence ID" value="NZ_FRAF01000005.1"/>
</dbReference>
<dbReference type="CDD" id="cd05254">
    <property type="entry name" value="dTDP_HR_like_SDR_e"/>
    <property type="match status" value="1"/>
</dbReference>
<reference evidence="5" key="1">
    <citation type="submission" date="2016-11" db="EMBL/GenBank/DDBJ databases">
        <authorList>
            <person name="Varghese N."/>
            <person name="Submissions S."/>
        </authorList>
    </citation>
    <scope>NUCLEOTIDE SEQUENCE [LARGE SCALE GENOMIC DNA]</scope>
    <source>
        <strain evidence="5">USBA-503</strain>
    </source>
</reference>
<dbReference type="Gene3D" id="3.90.25.10">
    <property type="entry name" value="UDP-galactose 4-epimerase, domain 1"/>
    <property type="match status" value="1"/>
</dbReference>
<comment type="similarity">
    <text evidence="1 2">Belongs to the dTDP-4-dehydrorhamnose reductase family.</text>
</comment>
<dbReference type="UniPathway" id="UPA00124"/>
<dbReference type="Pfam" id="PF04321">
    <property type="entry name" value="RmlD_sub_bind"/>
    <property type="match status" value="1"/>
</dbReference>
<dbReference type="Gene3D" id="3.40.50.720">
    <property type="entry name" value="NAD(P)-binding Rossmann-like Domain"/>
    <property type="match status" value="1"/>
</dbReference>
<proteinExistence type="inferred from homology"/>
<keyword evidence="2" id="KW-0560">Oxidoreductase</keyword>
<evidence type="ECO:0000256" key="2">
    <source>
        <dbReference type="RuleBase" id="RU364082"/>
    </source>
</evidence>
<dbReference type="Proteomes" id="UP000184016">
    <property type="component" value="Unassembled WGS sequence"/>
</dbReference>
<dbReference type="STRING" id="1830138.SAMN05443507_10542"/>
<dbReference type="AlphaFoldDB" id="A0A1M6N177"/>